<evidence type="ECO:0000313" key="10">
    <source>
        <dbReference type="EMBL" id="CDZ84973.1"/>
    </source>
</evidence>
<keyword evidence="5 8" id="KW-0812">Transmembrane</keyword>
<feature type="transmembrane region" description="Helical" evidence="8">
    <location>
        <begin position="345"/>
        <end position="364"/>
    </location>
</feature>
<evidence type="ECO:0000256" key="8">
    <source>
        <dbReference type="SAM" id="Phobius"/>
    </source>
</evidence>
<dbReference type="InterPro" id="IPR005828">
    <property type="entry name" value="MFS_sugar_transport-like"/>
</dbReference>
<evidence type="ECO:0000259" key="9">
    <source>
        <dbReference type="PROSITE" id="PS50850"/>
    </source>
</evidence>
<accession>A0A078LM36</accession>
<feature type="transmembrane region" description="Helical" evidence="8">
    <location>
        <begin position="434"/>
        <end position="456"/>
    </location>
</feature>
<dbReference type="PATRIC" id="fig|545.12.peg.3165"/>
<dbReference type="AlphaFoldDB" id="A0A078LM36"/>
<evidence type="ECO:0000256" key="5">
    <source>
        <dbReference type="ARBA" id="ARBA00022692"/>
    </source>
</evidence>
<dbReference type="Pfam" id="PF00083">
    <property type="entry name" value="Sugar_tr"/>
    <property type="match status" value="1"/>
</dbReference>
<feature type="transmembrane region" description="Helical" evidence="8">
    <location>
        <begin position="277"/>
        <end position="298"/>
    </location>
</feature>
<feature type="transmembrane region" description="Helical" evidence="8">
    <location>
        <begin position="54"/>
        <end position="76"/>
    </location>
</feature>
<dbReference type="GO" id="GO:0005886">
    <property type="term" value="C:plasma membrane"/>
    <property type="evidence" value="ECO:0007669"/>
    <property type="project" value="TreeGrafter"/>
</dbReference>
<feature type="transmembrane region" description="Helical" evidence="8">
    <location>
        <begin position="370"/>
        <end position="393"/>
    </location>
</feature>
<dbReference type="GO" id="GO:0022857">
    <property type="term" value="F:transmembrane transporter activity"/>
    <property type="evidence" value="ECO:0007669"/>
    <property type="project" value="InterPro"/>
</dbReference>
<dbReference type="CDD" id="cd17316">
    <property type="entry name" value="MFS_SV2_like"/>
    <property type="match status" value="1"/>
</dbReference>
<feature type="transmembrane region" description="Helical" evidence="8">
    <location>
        <begin position="207"/>
        <end position="228"/>
    </location>
</feature>
<dbReference type="EMBL" id="LK931336">
    <property type="protein sequence ID" value="CDZ84973.1"/>
    <property type="molecule type" value="Genomic_DNA"/>
</dbReference>
<evidence type="ECO:0000256" key="3">
    <source>
        <dbReference type="ARBA" id="ARBA00022448"/>
    </source>
</evidence>
<feature type="transmembrane region" description="Helical" evidence="8">
    <location>
        <begin position="179"/>
        <end position="201"/>
    </location>
</feature>
<dbReference type="SUPFAM" id="SSF103473">
    <property type="entry name" value="MFS general substrate transporter"/>
    <property type="match status" value="1"/>
</dbReference>
<protein>
    <submittedName>
        <fullName evidence="10">Major facilitator superfamily protein</fullName>
    </submittedName>
</protein>
<dbReference type="PANTHER" id="PTHR23511:SF14">
    <property type="entry name" value="METABOLITE TRANSPORT PROTEIN YAAU-RELATED"/>
    <property type="match status" value="1"/>
</dbReference>
<keyword evidence="4" id="KW-1003">Cell membrane</keyword>
<evidence type="ECO:0000256" key="7">
    <source>
        <dbReference type="ARBA" id="ARBA00023136"/>
    </source>
</evidence>
<dbReference type="FunFam" id="1.20.1250.20:FF:000096">
    <property type="entry name" value="Major facilitator family transporter"/>
    <property type="match status" value="1"/>
</dbReference>
<dbReference type="PANTHER" id="PTHR23511">
    <property type="entry name" value="SYNAPTIC VESICLE GLYCOPROTEIN 2"/>
    <property type="match status" value="1"/>
</dbReference>
<keyword evidence="7 8" id="KW-0472">Membrane</keyword>
<dbReference type="InterPro" id="IPR036259">
    <property type="entry name" value="MFS_trans_sf"/>
</dbReference>
<feature type="transmembrane region" description="Helical" evidence="8">
    <location>
        <begin position="405"/>
        <end position="428"/>
    </location>
</feature>
<organism evidence="10">
    <name type="scientific">Citrobacter koseri</name>
    <name type="common">Citrobacter diversus</name>
    <dbReference type="NCBI Taxonomy" id="545"/>
    <lineage>
        <taxon>Bacteria</taxon>
        <taxon>Pseudomonadati</taxon>
        <taxon>Pseudomonadota</taxon>
        <taxon>Gammaproteobacteria</taxon>
        <taxon>Enterobacterales</taxon>
        <taxon>Enterobacteriaceae</taxon>
        <taxon>Citrobacter</taxon>
    </lineage>
</organism>
<dbReference type="PROSITE" id="PS50850">
    <property type="entry name" value="MFS"/>
    <property type="match status" value="1"/>
</dbReference>
<sequence>MASLTRLIRPTKYVIRRPDKRSAIRHQVKTKQDAAMQQPRNFDDIKFSSIHRRIMLWGSGGPFLDGYVLVMIGVALEQLTPALKLDAQWLGLLGAGTLAGLFVGTSLFGYISDKVGRRKMFLIDIIAIGVISVATMFVSSPMELLVMRVLIGVVIGADYPIATSMITEFSNTRQRAFSISFIAAMWYVGATCADLVGYWLYDVAGGWRWMLGSAAIPCIMILIGRFDLPESPRWLLRKGRVKECEEMMIKLFGEPVAFDEEPPQETRFLQLFNRRHFPFVLFVAAIWTCQVIPMFAIYTFGPQIVGLLGLGVGKSAALGNVVISLFFMLGCIPPMYWLNSIGRRPLLIGSFVMMTLALAVLGLIPEMGIWLVVAAFAVYAFFSGGPGNLQWLYPNELFPTDIRASAVGVIMSLSRIGTILSTWALPIFITRYGISYVMLMGAGISLIGLLISIAFAPETRGLTLAQTSSMTIRNKPLC</sequence>
<comment type="subcellular location">
    <subcellularLocation>
        <location evidence="1">Membrane</location>
        <topology evidence="1">Multi-pass membrane protein</topology>
    </subcellularLocation>
</comment>
<feature type="transmembrane region" description="Helical" evidence="8">
    <location>
        <begin position="318"/>
        <end position="338"/>
    </location>
</feature>
<feature type="domain" description="Major facilitator superfamily (MFS) profile" evidence="9">
    <location>
        <begin position="54"/>
        <end position="460"/>
    </location>
</feature>
<dbReference type="Gene3D" id="1.20.1250.20">
    <property type="entry name" value="MFS general substrate transporter like domains"/>
    <property type="match status" value="1"/>
</dbReference>
<keyword evidence="3" id="KW-0813">Transport</keyword>
<dbReference type="InterPro" id="IPR020846">
    <property type="entry name" value="MFS_dom"/>
</dbReference>
<evidence type="ECO:0000256" key="2">
    <source>
        <dbReference type="ARBA" id="ARBA00010992"/>
    </source>
</evidence>
<feature type="transmembrane region" description="Helical" evidence="8">
    <location>
        <begin position="88"/>
        <end position="109"/>
    </location>
</feature>
<feature type="transmembrane region" description="Helical" evidence="8">
    <location>
        <begin position="121"/>
        <end position="139"/>
    </location>
</feature>
<evidence type="ECO:0000256" key="1">
    <source>
        <dbReference type="ARBA" id="ARBA00004141"/>
    </source>
</evidence>
<feature type="transmembrane region" description="Helical" evidence="8">
    <location>
        <begin position="145"/>
        <end position="167"/>
    </location>
</feature>
<keyword evidence="6 8" id="KW-1133">Transmembrane helix</keyword>
<reference evidence="10" key="1">
    <citation type="submission" date="2014-06" db="EMBL/GenBank/DDBJ databases">
        <authorList>
            <person name="Urmite Genomes Urmite Genomes"/>
        </authorList>
    </citation>
    <scope>NUCLEOTIDE SEQUENCE</scope>
</reference>
<name>A0A078LM36_CITKO</name>
<dbReference type="OMA" id="DKMWRVV"/>
<gene>
    <name evidence="10" type="ORF">BN1086_03164</name>
</gene>
<comment type="similarity">
    <text evidence="2">Belongs to the major facilitator superfamily. Sugar transporter (TC 2.A.1.1) family.</text>
</comment>
<proteinExistence type="inferred from homology"/>
<evidence type="ECO:0000256" key="6">
    <source>
        <dbReference type="ARBA" id="ARBA00022989"/>
    </source>
</evidence>
<evidence type="ECO:0000256" key="4">
    <source>
        <dbReference type="ARBA" id="ARBA00022475"/>
    </source>
</evidence>